<accession>T1KHH0</accession>
<dbReference type="SMART" id="SM00132">
    <property type="entry name" value="LIM"/>
    <property type="match status" value="3"/>
</dbReference>
<evidence type="ECO:0000259" key="11">
    <source>
        <dbReference type="PROSITE" id="PS50115"/>
    </source>
</evidence>
<feature type="domain" description="Arf-GAP" evidence="11">
    <location>
        <begin position="12"/>
        <end position="140"/>
    </location>
</feature>
<keyword evidence="3" id="KW-0677">Repeat</keyword>
<dbReference type="SUPFAM" id="SSF57863">
    <property type="entry name" value="ArfGap/RecO-like zinc finger"/>
    <property type="match status" value="1"/>
</dbReference>
<evidence type="ECO:0000256" key="3">
    <source>
        <dbReference type="ARBA" id="ARBA00022737"/>
    </source>
</evidence>
<dbReference type="GO" id="GO:0001666">
    <property type="term" value="P:response to hypoxia"/>
    <property type="evidence" value="ECO:0007669"/>
    <property type="project" value="TreeGrafter"/>
</dbReference>
<dbReference type="FunFam" id="2.10.110.10:FF:000037">
    <property type="entry name" value="LIM domain-containing protein 1"/>
    <property type="match status" value="1"/>
</dbReference>
<reference evidence="13" key="1">
    <citation type="submission" date="2011-08" db="EMBL/GenBank/DDBJ databases">
        <authorList>
            <person name="Rombauts S."/>
        </authorList>
    </citation>
    <scope>NUCLEOTIDE SEQUENCE</scope>
    <source>
        <strain evidence="13">London</strain>
    </source>
</reference>
<evidence type="ECO:0000313" key="13">
    <source>
        <dbReference type="Proteomes" id="UP000015104"/>
    </source>
</evidence>
<dbReference type="STRING" id="32264.T1KHH0"/>
<dbReference type="Pfam" id="PF01412">
    <property type="entry name" value="ArfGap"/>
    <property type="match status" value="1"/>
</dbReference>
<reference evidence="12" key="2">
    <citation type="submission" date="2015-06" db="UniProtKB">
        <authorList>
            <consortium name="EnsemblMetazoa"/>
        </authorList>
    </citation>
    <scope>IDENTIFICATION</scope>
</reference>
<dbReference type="PANTHER" id="PTHR24219">
    <property type="entry name" value="LIM DOMAIN-CONTAINING PROTEIN JUB"/>
    <property type="match status" value="1"/>
</dbReference>
<dbReference type="eggNOG" id="KOG0706">
    <property type="taxonomic scope" value="Eukaryota"/>
</dbReference>
<keyword evidence="4 8" id="KW-0863">Zinc-finger</keyword>
<dbReference type="CDD" id="cd09355">
    <property type="entry name" value="LIM2_Ajuba_like"/>
    <property type="match status" value="1"/>
</dbReference>
<dbReference type="Gene3D" id="1.10.220.150">
    <property type="entry name" value="Arf GTPase activating protein"/>
    <property type="match status" value="1"/>
</dbReference>
<keyword evidence="2 7" id="KW-0479">Metal-binding</keyword>
<dbReference type="PROSITE" id="PS50023">
    <property type="entry name" value="LIM_DOMAIN_2"/>
    <property type="match status" value="3"/>
</dbReference>
<dbReference type="GO" id="GO:0007010">
    <property type="term" value="P:cytoskeleton organization"/>
    <property type="evidence" value="ECO:0007669"/>
    <property type="project" value="TreeGrafter"/>
</dbReference>
<dbReference type="EnsemblMetazoa" id="tetur11g04370.1">
    <property type="protein sequence ID" value="tetur11g04370.1"/>
    <property type="gene ID" value="tetur11g04370"/>
</dbReference>
<dbReference type="GO" id="GO:0003714">
    <property type="term" value="F:transcription corepressor activity"/>
    <property type="evidence" value="ECO:0007669"/>
    <property type="project" value="TreeGrafter"/>
</dbReference>
<evidence type="ECO:0000256" key="5">
    <source>
        <dbReference type="ARBA" id="ARBA00022833"/>
    </source>
</evidence>
<evidence type="ECO:0000259" key="10">
    <source>
        <dbReference type="PROSITE" id="PS50023"/>
    </source>
</evidence>
<dbReference type="FunFam" id="1.10.220.150:FF:000004">
    <property type="entry name" value="Putative ADP-ribosylation factor GTPase-activating protein 2"/>
    <property type="match status" value="1"/>
</dbReference>
<dbReference type="SMART" id="SM00105">
    <property type="entry name" value="ArfGap"/>
    <property type="match status" value="1"/>
</dbReference>
<name>T1KHH0_TETUR</name>
<evidence type="ECO:0000256" key="4">
    <source>
        <dbReference type="ARBA" id="ARBA00022771"/>
    </source>
</evidence>
<dbReference type="GO" id="GO:0005912">
    <property type="term" value="C:adherens junction"/>
    <property type="evidence" value="ECO:0007669"/>
    <property type="project" value="TreeGrafter"/>
</dbReference>
<evidence type="ECO:0000313" key="12">
    <source>
        <dbReference type="EnsemblMetazoa" id="tetur11g04370.1"/>
    </source>
</evidence>
<evidence type="ECO:0000256" key="8">
    <source>
        <dbReference type="PROSITE-ProRule" id="PRU00288"/>
    </source>
</evidence>
<dbReference type="Pfam" id="PF00412">
    <property type="entry name" value="LIM"/>
    <property type="match status" value="3"/>
</dbReference>
<dbReference type="InterPro" id="IPR001164">
    <property type="entry name" value="ArfGAP_dom"/>
</dbReference>
<dbReference type="eggNOG" id="KOG1701">
    <property type="taxonomic scope" value="Eukaryota"/>
</dbReference>
<dbReference type="CDD" id="cd09438">
    <property type="entry name" value="LIM3_Ajuba_like"/>
    <property type="match status" value="1"/>
</dbReference>
<dbReference type="PANTHER" id="PTHR24219:SF4">
    <property type="entry name" value="LIM DOMAIN-CONTAINING PROTEIN JUB"/>
    <property type="match status" value="1"/>
</dbReference>
<feature type="domain" description="LIM zinc-binding" evidence="10">
    <location>
        <begin position="434"/>
        <end position="500"/>
    </location>
</feature>
<dbReference type="AlphaFoldDB" id="T1KHH0"/>
<dbReference type="GO" id="GO:0005096">
    <property type="term" value="F:GTPase activator activity"/>
    <property type="evidence" value="ECO:0007669"/>
    <property type="project" value="UniProtKB-KW"/>
</dbReference>
<feature type="compositionally biased region" description="Pro residues" evidence="9">
    <location>
        <begin position="251"/>
        <end position="261"/>
    </location>
</feature>
<keyword evidence="1" id="KW-0343">GTPase activation</keyword>
<dbReference type="CDD" id="cd08959">
    <property type="entry name" value="ArfGap_ArfGap1_like"/>
    <property type="match status" value="1"/>
</dbReference>
<dbReference type="GO" id="GO:0005667">
    <property type="term" value="C:transcription regulator complex"/>
    <property type="evidence" value="ECO:0007669"/>
    <property type="project" value="TreeGrafter"/>
</dbReference>
<evidence type="ECO:0000256" key="7">
    <source>
        <dbReference type="PROSITE-ProRule" id="PRU00125"/>
    </source>
</evidence>
<feature type="compositionally biased region" description="Polar residues" evidence="9">
    <location>
        <begin position="230"/>
        <end position="243"/>
    </location>
</feature>
<feature type="domain" description="LIM zinc-binding" evidence="10">
    <location>
        <begin position="371"/>
        <end position="431"/>
    </location>
</feature>
<evidence type="ECO:0000256" key="2">
    <source>
        <dbReference type="ARBA" id="ARBA00022723"/>
    </source>
</evidence>
<dbReference type="SUPFAM" id="SSF57716">
    <property type="entry name" value="Glucocorticoid receptor-like (DNA-binding domain)"/>
    <property type="match status" value="3"/>
</dbReference>
<organism evidence="12 13">
    <name type="scientific">Tetranychus urticae</name>
    <name type="common">Two-spotted spider mite</name>
    <dbReference type="NCBI Taxonomy" id="32264"/>
    <lineage>
        <taxon>Eukaryota</taxon>
        <taxon>Metazoa</taxon>
        <taxon>Ecdysozoa</taxon>
        <taxon>Arthropoda</taxon>
        <taxon>Chelicerata</taxon>
        <taxon>Arachnida</taxon>
        <taxon>Acari</taxon>
        <taxon>Acariformes</taxon>
        <taxon>Trombidiformes</taxon>
        <taxon>Prostigmata</taxon>
        <taxon>Eleutherengona</taxon>
        <taxon>Raphignathae</taxon>
        <taxon>Tetranychoidea</taxon>
        <taxon>Tetranychidae</taxon>
        <taxon>Tetranychus</taxon>
    </lineage>
</organism>
<dbReference type="InterPro" id="IPR038508">
    <property type="entry name" value="ArfGAP_dom_sf"/>
</dbReference>
<protein>
    <submittedName>
        <fullName evidence="12">Uncharacterized protein</fullName>
    </submittedName>
</protein>
<sequence>MSESKPSKNELLAVFNKLRSIPANKVSILCSFTFLILQCFDCGAINPSWASVSFGIFICIDCSANHRSLGVHVSIVRSTQLDTNWTWLQLRSMQCGGNANALSFFQQYNCTTKDIKEKYSSRVAQLYKDKLATLANQAMRQYGTELFINVSSSGGGAESIRFDKLKVNCDENEDAKSYYKHVINNRQPISTIRRVEVARDLGNQRVNGDFTKIDSTTPVSASYTTTVLQQRTQHSYRHSQAPNYVTAPTQPSRPPPIPSAPKPNLNSYNVTPPRPKRPTEAEKKIEALMKQIEDEFEKSLQCEFFGLCHTCGDKVQGADQACQAMGNLYHTSCFVCCCCGRVLRGKAFYNVHGKVYCEEDYLYSGFQQTAEKCAVCGHLIIEMILQAMGKSYHPGCFRCCTCNECLDGVPFTIDMNNKIYCVADYHRAYAPKCASCGGDITPLEGSDETVRVVSMDKDYHVDCYTCEDCGMQLTDEPSQRCYPLNSHLLCRDCHLKRLGTL</sequence>
<dbReference type="Proteomes" id="UP000015104">
    <property type="component" value="Unassembled WGS sequence"/>
</dbReference>
<dbReference type="InterPro" id="IPR047247">
    <property type="entry name" value="Ajuba-like_LIM2"/>
</dbReference>
<dbReference type="EMBL" id="CAEY01000075">
    <property type="status" value="NOT_ANNOTATED_CDS"/>
    <property type="molecule type" value="Genomic_DNA"/>
</dbReference>
<evidence type="ECO:0000256" key="1">
    <source>
        <dbReference type="ARBA" id="ARBA00022468"/>
    </source>
</evidence>
<keyword evidence="13" id="KW-1185">Reference proteome</keyword>
<dbReference type="Gene3D" id="2.10.110.10">
    <property type="entry name" value="Cysteine Rich Protein"/>
    <property type="match status" value="3"/>
</dbReference>
<proteinExistence type="predicted"/>
<dbReference type="PROSITE" id="PS50115">
    <property type="entry name" value="ARFGAP"/>
    <property type="match status" value="1"/>
</dbReference>
<dbReference type="FunFam" id="2.10.110.10:FF:000028">
    <property type="entry name" value="LIM domain-containing protein 1"/>
    <property type="match status" value="1"/>
</dbReference>
<evidence type="ECO:0000256" key="9">
    <source>
        <dbReference type="SAM" id="MobiDB-lite"/>
    </source>
</evidence>
<evidence type="ECO:0000256" key="6">
    <source>
        <dbReference type="ARBA" id="ARBA00023038"/>
    </source>
</evidence>
<dbReference type="InterPro" id="IPR037278">
    <property type="entry name" value="ARFGAP/RecO"/>
</dbReference>
<keyword evidence="6 7" id="KW-0440">LIM domain</keyword>
<dbReference type="InterPro" id="IPR047172">
    <property type="entry name" value="Ajuba-like"/>
</dbReference>
<keyword evidence="5 7" id="KW-0862">Zinc</keyword>
<dbReference type="InterPro" id="IPR047248">
    <property type="entry name" value="Ajuba-like_LIM3"/>
</dbReference>
<dbReference type="PRINTS" id="PR00405">
    <property type="entry name" value="REVINTRACTNG"/>
</dbReference>
<dbReference type="GO" id="GO:0000932">
    <property type="term" value="C:P-body"/>
    <property type="evidence" value="ECO:0007669"/>
    <property type="project" value="TreeGrafter"/>
</dbReference>
<dbReference type="GO" id="GO:0005634">
    <property type="term" value="C:nucleus"/>
    <property type="evidence" value="ECO:0007669"/>
    <property type="project" value="TreeGrafter"/>
</dbReference>
<dbReference type="InterPro" id="IPR001781">
    <property type="entry name" value="Znf_LIM"/>
</dbReference>
<dbReference type="GO" id="GO:0008270">
    <property type="term" value="F:zinc ion binding"/>
    <property type="evidence" value="ECO:0007669"/>
    <property type="project" value="UniProtKB-KW"/>
</dbReference>
<dbReference type="HOGENOM" id="CLU_042208_0_0_1"/>
<feature type="region of interest" description="Disordered" evidence="9">
    <location>
        <begin position="230"/>
        <end position="281"/>
    </location>
</feature>
<feature type="domain" description="LIM zinc-binding" evidence="10">
    <location>
        <begin position="306"/>
        <end position="367"/>
    </location>
</feature>
<dbReference type="GO" id="GO:0035331">
    <property type="term" value="P:negative regulation of hippo signaling"/>
    <property type="evidence" value="ECO:0007669"/>
    <property type="project" value="TreeGrafter"/>
</dbReference>